<accession>A0ABU3R5J5</accession>
<reference evidence="3 4" key="1">
    <citation type="submission" date="2023-10" db="EMBL/GenBank/DDBJ databases">
        <title>Psychrosphaera aquimaarina strain SW33 isolated from seawater.</title>
        <authorList>
            <person name="Bayburt H."/>
            <person name="Kim J.M."/>
            <person name="Choi B.J."/>
            <person name="Jeon C.O."/>
        </authorList>
    </citation>
    <scope>NUCLEOTIDE SEQUENCE [LARGE SCALE GENOMIC DNA]</scope>
    <source>
        <strain evidence="3 4">KCTC 52743</strain>
    </source>
</reference>
<keyword evidence="3" id="KW-0378">Hydrolase</keyword>
<dbReference type="PANTHER" id="PTHR43592:SF15">
    <property type="entry name" value="CAAX AMINO TERMINAL PROTEASE FAMILY PROTEIN"/>
    <property type="match status" value="1"/>
</dbReference>
<dbReference type="RefSeq" id="WP_315948424.1">
    <property type="nucleotide sequence ID" value="NZ_JAWCUA010000010.1"/>
</dbReference>
<feature type="domain" description="CAAX prenyl protease 2/Lysostaphin resistance protein A-like" evidence="2">
    <location>
        <begin position="130"/>
        <end position="216"/>
    </location>
</feature>
<evidence type="ECO:0000313" key="3">
    <source>
        <dbReference type="EMBL" id="MDU0114747.1"/>
    </source>
</evidence>
<proteinExistence type="predicted"/>
<gene>
    <name evidence="3" type="ORF">RT723_17465</name>
</gene>
<comment type="caution">
    <text evidence="3">The sequence shown here is derived from an EMBL/GenBank/DDBJ whole genome shotgun (WGS) entry which is preliminary data.</text>
</comment>
<dbReference type="Pfam" id="PF02517">
    <property type="entry name" value="Rce1-like"/>
    <property type="match status" value="1"/>
</dbReference>
<name>A0ABU3R5J5_9GAMM</name>
<dbReference type="PANTHER" id="PTHR43592">
    <property type="entry name" value="CAAX AMINO TERMINAL PROTEASE"/>
    <property type="match status" value="1"/>
</dbReference>
<sequence>MKYLEYILMSYFILYPLYILFSHKAEKQRVVNQQESRVSVYCKTMLYLWVPLAILMVLVVNTELTLHDLGFRWQWNMTNNLGLLCLVSLGGYFLASLKSLQNNPDEHAKIKPQYEFIRWFLPETKTESNYFIFGLAVTAGICEELLFRGYIIHMLDKDLPTYAAVILSCVLFGLGHIYQGVVHVVRTAVLGLVMAIIYLVTDSIIIPIVLHIMIDMYGGAVAFIIFSDNKTNELSTN</sequence>
<evidence type="ECO:0000259" key="2">
    <source>
        <dbReference type="Pfam" id="PF02517"/>
    </source>
</evidence>
<dbReference type="EC" id="3.4.-.-" evidence="3"/>
<keyword evidence="1" id="KW-1133">Transmembrane helix</keyword>
<feature type="transmembrane region" description="Helical" evidence="1">
    <location>
        <begin position="130"/>
        <end position="147"/>
    </location>
</feature>
<evidence type="ECO:0000256" key="1">
    <source>
        <dbReference type="SAM" id="Phobius"/>
    </source>
</evidence>
<organism evidence="3 4">
    <name type="scientific">Psychrosphaera aquimarina</name>
    <dbReference type="NCBI Taxonomy" id="2044854"/>
    <lineage>
        <taxon>Bacteria</taxon>
        <taxon>Pseudomonadati</taxon>
        <taxon>Pseudomonadota</taxon>
        <taxon>Gammaproteobacteria</taxon>
        <taxon>Alteromonadales</taxon>
        <taxon>Pseudoalteromonadaceae</taxon>
        <taxon>Psychrosphaera</taxon>
    </lineage>
</organism>
<evidence type="ECO:0000313" key="4">
    <source>
        <dbReference type="Proteomes" id="UP001257914"/>
    </source>
</evidence>
<dbReference type="EMBL" id="JAWCUA010000010">
    <property type="protein sequence ID" value="MDU0114747.1"/>
    <property type="molecule type" value="Genomic_DNA"/>
</dbReference>
<keyword evidence="1" id="KW-0472">Membrane</keyword>
<protein>
    <submittedName>
        <fullName evidence="3">CPBP family intramembrane glutamic endopeptidase</fullName>
        <ecNumber evidence="3">3.4.-.-</ecNumber>
    </submittedName>
</protein>
<keyword evidence="1" id="KW-0812">Transmembrane</keyword>
<keyword evidence="4" id="KW-1185">Reference proteome</keyword>
<dbReference type="Proteomes" id="UP001257914">
    <property type="component" value="Unassembled WGS sequence"/>
</dbReference>
<dbReference type="InterPro" id="IPR003675">
    <property type="entry name" value="Rce1/LyrA-like_dom"/>
</dbReference>
<feature type="transmembrane region" description="Helical" evidence="1">
    <location>
        <begin position="45"/>
        <end position="66"/>
    </location>
</feature>
<feature type="transmembrane region" description="Helical" evidence="1">
    <location>
        <begin position="78"/>
        <end position="95"/>
    </location>
</feature>
<dbReference type="GO" id="GO:0016787">
    <property type="term" value="F:hydrolase activity"/>
    <property type="evidence" value="ECO:0007669"/>
    <property type="project" value="UniProtKB-KW"/>
</dbReference>
<feature type="transmembrane region" description="Helical" evidence="1">
    <location>
        <begin position="7"/>
        <end position="25"/>
    </location>
</feature>
<feature type="transmembrane region" description="Helical" evidence="1">
    <location>
        <begin position="159"/>
        <end position="178"/>
    </location>
</feature>